<dbReference type="Proteomes" id="UP000439591">
    <property type="component" value="Unassembled WGS sequence"/>
</dbReference>
<evidence type="ECO:0000256" key="11">
    <source>
        <dbReference type="ARBA" id="ARBA00022985"/>
    </source>
</evidence>
<evidence type="ECO:0000256" key="12">
    <source>
        <dbReference type="ARBA" id="ARBA00023136"/>
    </source>
</evidence>
<evidence type="ECO:0000256" key="9">
    <source>
        <dbReference type="ARBA" id="ARBA00022777"/>
    </source>
</evidence>
<dbReference type="NCBIfam" id="NF002475">
    <property type="entry name" value="PRK01723.1"/>
    <property type="match status" value="1"/>
</dbReference>
<dbReference type="EMBL" id="CACSIM010000003">
    <property type="protein sequence ID" value="CAA0102469.1"/>
    <property type="molecule type" value="Genomic_DNA"/>
</dbReference>
<evidence type="ECO:0000256" key="4">
    <source>
        <dbReference type="ARBA" id="ARBA00011988"/>
    </source>
</evidence>
<evidence type="ECO:0000256" key="6">
    <source>
        <dbReference type="ARBA" id="ARBA00022519"/>
    </source>
</evidence>
<evidence type="ECO:0000256" key="5">
    <source>
        <dbReference type="ARBA" id="ARBA00022475"/>
    </source>
</evidence>
<keyword evidence="18" id="KW-1185">Reference proteome</keyword>
<comment type="similarity">
    <text evidence="3 15">Belongs to the protein kinase superfamily. KdkA/RfaP family.</text>
</comment>
<proteinExistence type="inferred from homology"/>
<comment type="pathway">
    <text evidence="2 15">Bacterial outer membrane biogenesis; LPS core biosynthesis.</text>
</comment>
<dbReference type="Pfam" id="PF06293">
    <property type="entry name" value="Kdo"/>
    <property type="match status" value="1"/>
</dbReference>
<keyword evidence="10 15" id="KW-0067">ATP-binding</keyword>
<evidence type="ECO:0000313" key="18">
    <source>
        <dbReference type="Proteomes" id="UP000435877"/>
    </source>
</evidence>
<dbReference type="GO" id="GO:0005886">
    <property type="term" value="C:plasma membrane"/>
    <property type="evidence" value="ECO:0007669"/>
    <property type="project" value="UniProtKB-SubCell"/>
</dbReference>
<dbReference type="Proteomes" id="UP000435877">
    <property type="component" value="Unassembled WGS sequence"/>
</dbReference>
<name>A0A5S9Q8A1_9GAMM</name>
<evidence type="ECO:0000256" key="2">
    <source>
        <dbReference type="ARBA" id="ARBA00004713"/>
    </source>
</evidence>
<dbReference type="EC" id="2.7.1.166" evidence="4 15"/>
<evidence type="ECO:0000256" key="13">
    <source>
        <dbReference type="ARBA" id="ARBA00029511"/>
    </source>
</evidence>
<dbReference type="EMBL" id="CACSIK010000004">
    <property type="protein sequence ID" value="CAA0114217.1"/>
    <property type="molecule type" value="Genomic_DNA"/>
</dbReference>
<sequence>MVHRLFKSGLATVIYDDELVDANCGKLFQLEWLHANSGGQKLERGTAVMFQYGGLELVFKQYHRGGLIGRWIAKTYRYCRLKNTRVWREFHMLDATHKLGLPVPRPVAACCTGITPIAYRGAVITERVPGSKNLTEILCEQPLSNELWGKLGTLIARFHTLNVFHADLNTSNILLADKEKFYLVDFDKGEVRTPLSRKDAESNVARLHRSLNKLQGRHPAFCFSEDNWQALTSAYQRAINSD</sequence>
<reference evidence="18 19" key="1">
    <citation type="submission" date="2019-11" db="EMBL/GenBank/DDBJ databases">
        <authorList>
            <person name="Holert J."/>
        </authorList>
    </citation>
    <scope>NUCLEOTIDE SEQUENCE [LARGE SCALE GENOMIC DNA]</scope>
    <source>
        <strain evidence="16">BC3_2A</strain>
        <strain evidence="17">SB11_1A</strain>
    </source>
</reference>
<accession>A0A5S9Q8A1</accession>
<evidence type="ECO:0000256" key="8">
    <source>
        <dbReference type="ARBA" id="ARBA00022741"/>
    </source>
</evidence>
<evidence type="ECO:0000256" key="10">
    <source>
        <dbReference type="ARBA" id="ARBA00022840"/>
    </source>
</evidence>
<keyword evidence="5 15" id="KW-1003">Cell membrane</keyword>
<dbReference type="UniPathway" id="UPA00958"/>
<keyword evidence="8 15" id="KW-0547">Nucleotide-binding</keyword>
<keyword evidence="12 15" id="KW-0472">Membrane</keyword>
<keyword evidence="11 15" id="KW-0448">Lipopolysaccharide biosynthesis</keyword>
<evidence type="ECO:0000313" key="16">
    <source>
        <dbReference type="EMBL" id="CAA0102469.1"/>
    </source>
</evidence>
<evidence type="ECO:0000256" key="1">
    <source>
        <dbReference type="ARBA" id="ARBA00004515"/>
    </source>
</evidence>
<dbReference type="InterPro" id="IPR011009">
    <property type="entry name" value="Kinase-like_dom_sf"/>
</dbReference>
<dbReference type="GO" id="GO:0005524">
    <property type="term" value="F:ATP binding"/>
    <property type="evidence" value="ECO:0007669"/>
    <property type="project" value="UniProtKB-UniRule"/>
</dbReference>
<keyword evidence="9 15" id="KW-0418">Kinase</keyword>
<comment type="function">
    <text evidence="15">Catalyzes the ATP-dependent phosphorylation of the 3-deoxy-D-manno-octulosonic acid (Kdo) residue in Kdo-lipid IV(A) at the 4-OH position.</text>
</comment>
<dbReference type="GO" id="GO:0016773">
    <property type="term" value="F:phosphotransferase activity, alcohol group as acceptor"/>
    <property type="evidence" value="ECO:0007669"/>
    <property type="project" value="UniProtKB-UniRule"/>
</dbReference>
<dbReference type="InterPro" id="IPR022826">
    <property type="entry name" value="KDO_kinase"/>
</dbReference>
<dbReference type="AlphaFoldDB" id="A0A5S9Q8A1"/>
<dbReference type="Gene3D" id="1.10.510.10">
    <property type="entry name" value="Transferase(Phosphotransferase) domain 1"/>
    <property type="match status" value="1"/>
</dbReference>
<dbReference type="HAMAP" id="MF_00521">
    <property type="entry name" value="KDO_kinase"/>
    <property type="match status" value="1"/>
</dbReference>
<comment type="catalytic activity">
    <reaction evidence="14 15">
        <text>an alpha-Kdo-(2-&gt;6)-lipid IVA + ATP = a 4-O-phospho-alpha-Kdo-(2-&gt;6)-lipid IVA + ADP + H(+)</text>
        <dbReference type="Rhea" id="RHEA:74271"/>
        <dbReference type="ChEBI" id="CHEBI:15378"/>
        <dbReference type="ChEBI" id="CHEBI:30616"/>
        <dbReference type="ChEBI" id="CHEBI:176428"/>
        <dbReference type="ChEBI" id="CHEBI:193140"/>
        <dbReference type="ChEBI" id="CHEBI:456216"/>
        <dbReference type="EC" id="2.7.1.166"/>
    </reaction>
</comment>
<evidence type="ECO:0000313" key="17">
    <source>
        <dbReference type="EMBL" id="CAA0114217.1"/>
    </source>
</evidence>
<evidence type="ECO:0000256" key="15">
    <source>
        <dbReference type="HAMAP-Rule" id="MF_00521"/>
    </source>
</evidence>
<evidence type="ECO:0000313" key="19">
    <source>
        <dbReference type="Proteomes" id="UP000439591"/>
    </source>
</evidence>
<dbReference type="GO" id="GO:0009244">
    <property type="term" value="P:lipopolysaccharide core region biosynthetic process"/>
    <property type="evidence" value="ECO:0007669"/>
    <property type="project" value="UniProtKB-UniRule"/>
</dbReference>
<gene>
    <name evidence="15 17" type="primary">kdkA</name>
    <name evidence="17" type="ORF">IHBHHGIJ_03550</name>
    <name evidence="16" type="ORF">KFEGEMFD_01891</name>
</gene>
<evidence type="ECO:0000256" key="14">
    <source>
        <dbReference type="ARBA" id="ARBA00034417"/>
    </source>
</evidence>
<keyword evidence="7 15" id="KW-0808">Transferase</keyword>
<evidence type="ECO:0000256" key="7">
    <source>
        <dbReference type="ARBA" id="ARBA00022679"/>
    </source>
</evidence>
<dbReference type="GO" id="GO:0016301">
    <property type="term" value="F:kinase activity"/>
    <property type="evidence" value="ECO:0007669"/>
    <property type="project" value="UniProtKB-KW"/>
</dbReference>
<feature type="active site" evidence="15">
    <location>
        <position position="167"/>
    </location>
</feature>
<comment type="subcellular location">
    <subcellularLocation>
        <location evidence="1 15">Cell inner membrane</location>
        <topology evidence="1 15">Peripheral membrane protein</topology>
        <orientation evidence="1 15">Cytoplasmic side</orientation>
    </subcellularLocation>
</comment>
<protein>
    <recommendedName>
        <fullName evidence="13 15">3-deoxy-D-manno-octulosonic acid kinase</fullName>
        <shortName evidence="15">Kdo kinase</shortName>
        <ecNumber evidence="4 15">2.7.1.166</ecNumber>
    </recommendedName>
</protein>
<organism evidence="17 18">
    <name type="scientific">Zhongshania aliphaticivorans</name>
    <dbReference type="NCBI Taxonomy" id="1470434"/>
    <lineage>
        <taxon>Bacteria</taxon>
        <taxon>Pseudomonadati</taxon>
        <taxon>Pseudomonadota</taxon>
        <taxon>Gammaproteobacteria</taxon>
        <taxon>Cellvibrionales</taxon>
        <taxon>Spongiibacteraceae</taxon>
        <taxon>Zhongshania</taxon>
    </lineage>
</organism>
<dbReference type="SUPFAM" id="SSF56112">
    <property type="entry name" value="Protein kinase-like (PK-like)"/>
    <property type="match status" value="1"/>
</dbReference>
<evidence type="ECO:0000256" key="3">
    <source>
        <dbReference type="ARBA" id="ARBA00010327"/>
    </source>
</evidence>
<keyword evidence="6 15" id="KW-0997">Cell inner membrane</keyword>